<evidence type="ECO:0000313" key="4">
    <source>
        <dbReference type="Proteomes" id="UP000076871"/>
    </source>
</evidence>
<feature type="compositionally biased region" description="Polar residues" evidence="2">
    <location>
        <begin position="7"/>
        <end position="24"/>
    </location>
</feature>
<accession>A0A165DRF5</accession>
<protein>
    <submittedName>
        <fullName evidence="3">Uncharacterized protein</fullName>
    </submittedName>
</protein>
<dbReference type="STRING" id="1314785.A0A165DRF5"/>
<keyword evidence="1" id="KW-0175">Coiled coil</keyword>
<keyword evidence="4" id="KW-1185">Reference proteome</keyword>
<feature type="region of interest" description="Disordered" evidence="2">
    <location>
        <begin position="1"/>
        <end position="24"/>
    </location>
</feature>
<name>A0A165DRF5_9APHY</name>
<dbReference type="RefSeq" id="XP_040763210.1">
    <property type="nucleotide sequence ID" value="XM_040909166.1"/>
</dbReference>
<sequence length="516" mass="58088">MLKFISSIRTGSGANATSSPSQVPVQTASGYAQRQIQGMETGVPVQHPSEHAHRQMHDTERDVPVQPQIMCDSSHRELQDSQKDIHTQTNTEHAHRRIHNLEVNIPTRRSISEHANRRGQDPERDFAIAQLKSELERYKRELEKEKHSGEQLRKFAEQQRQARKDMQEEVAYWKGEMHRLRQGRDSARAELKQLEFQFDQAMKERQSIQALSEQRRLELEDAQSYLNTADEFSEQDVVRLIKNLNSEVFQVVRAVADSFQMFDTSKRDERAESEAAANIGPSMLELFQSVSDTGETLALETALQHNLVLLINDVITLWNFRYGDNVSVVMAGLNQKILRSESQSIAGRWRAITHRNMPSQLPDGRDWQDYCVEHSTSLLSSISMAAGGRVDVSGQADSIREIIHGAFRLRKMIGENIVGSNYTVTIGQSGDVFTPDFMEDAFALRGRPPKTGMSILCASELGLLRLDKVKASADAAGGISEVVILKPKVVLADFVMELGLGERSHGDNLSDSPMRE</sequence>
<dbReference type="AlphaFoldDB" id="A0A165DRF5"/>
<dbReference type="InParanoid" id="A0A165DRF5"/>
<proteinExistence type="predicted"/>
<gene>
    <name evidence="3" type="ORF">LAESUDRAFT_727115</name>
</gene>
<dbReference type="EMBL" id="KV427630">
    <property type="protein sequence ID" value="KZT05470.1"/>
    <property type="molecule type" value="Genomic_DNA"/>
</dbReference>
<evidence type="ECO:0000313" key="3">
    <source>
        <dbReference type="EMBL" id="KZT05470.1"/>
    </source>
</evidence>
<reference evidence="3 4" key="1">
    <citation type="journal article" date="2016" name="Mol. Biol. Evol.">
        <title>Comparative Genomics of Early-Diverging Mushroom-Forming Fungi Provides Insights into the Origins of Lignocellulose Decay Capabilities.</title>
        <authorList>
            <person name="Nagy L.G."/>
            <person name="Riley R."/>
            <person name="Tritt A."/>
            <person name="Adam C."/>
            <person name="Daum C."/>
            <person name="Floudas D."/>
            <person name="Sun H."/>
            <person name="Yadav J.S."/>
            <person name="Pangilinan J."/>
            <person name="Larsson K.H."/>
            <person name="Matsuura K."/>
            <person name="Barry K."/>
            <person name="Labutti K."/>
            <person name="Kuo R."/>
            <person name="Ohm R.A."/>
            <person name="Bhattacharya S.S."/>
            <person name="Shirouzu T."/>
            <person name="Yoshinaga Y."/>
            <person name="Martin F.M."/>
            <person name="Grigoriev I.V."/>
            <person name="Hibbett D.S."/>
        </authorList>
    </citation>
    <scope>NUCLEOTIDE SEQUENCE [LARGE SCALE GENOMIC DNA]</scope>
    <source>
        <strain evidence="3 4">93-53</strain>
    </source>
</reference>
<dbReference type="Proteomes" id="UP000076871">
    <property type="component" value="Unassembled WGS sequence"/>
</dbReference>
<dbReference type="GeneID" id="63826195"/>
<evidence type="ECO:0000256" key="2">
    <source>
        <dbReference type="SAM" id="MobiDB-lite"/>
    </source>
</evidence>
<evidence type="ECO:0000256" key="1">
    <source>
        <dbReference type="SAM" id="Coils"/>
    </source>
</evidence>
<feature type="region of interest" description="Disordered" evidence="2">
    <location>
        <begin position="83"/>
        <end position="106"/>
    </location>
</feature>
<dbReference type="OrthoDB" id="3147752at2759"/>
<feature type="coiled-coil region" evidence="1">
    <location>
        <begin position="128"/>
        <end position="211"/>
    </location>
</feature>
<organism evidence="3 4">
    <name type="scientific">Laetiporus sulphureus 93-53</name>
    <dbReference type="NCBI Taxonomy" id="1314785"/>
    <lineage>
        <taxon>Eukaryota</taxon>
        <taxon>Fungi</taxon>
        <taxon>Dikarya</taxon>
        <taxon>Basidiomycota</taxon>
        <taxon>Agaricomycotina</taxon>
        <taxon>Agaricomycetes</taxon>
        <taxon>Polyporales</taxon>
        <taxon>Laetiporus</taxon>
    </lineage>
</organism>